<dbReference type="Gene3D" id="3.30.750.44">
    <property type="match status" value="1"/>
</dbReference>
<dbReference type="CDD" id="cd06782">
    <property type="entry name" value="cpPDZ_CPP-like"/>
    <property type="match status" value="1"/>
</dbReference>
<evidence type="ECO:0000256" key="6">
    <source>
        <dbReference type="RuleBase" id="RU004404"/>
    </source>
</evidence>
<gene>
    <name evidence="8" type="ORF">PB01_03540</name>
</gene>
<dbReference type="GO" id="GO:0008236">
    <property type="term" value="F:serine-type peptidase activity"/>
    <property type="evidence" value="ECO:0007669"/>
    <property type="project" value="UniProtKB-KW"/>
</dbReference>
<dbReference type="Pfam" id="PF03572">
    <property type="entry name" value="Peptidase_S41"/>
    <property type="match status" value="1"/>
</dbReference>
<evidence type="ECO:0000256" key="2">
    <source>
        <dbReference type="ARBA" id="ARBA00022670"/>
    </source>
</evidence>
<reference evidence="8 9" key="1">
    <citation type="submission" date="2018-07" db="EMBL/GenBank/DDBJ databases">
        <title>Complete genome sequence of Psychrobacillus sp. PB01, isolated from iceberg, and comparative genome analysis of Psychrobacillus strains.</title>
        <authorList>
            <person name="Lee P.C."/>
        </authorList>
    </citation>
    <scope>NUCLEOTIDE SEQUENCE [LARGE SCALE GENOMIC DNA]</scope>
    <source>
        <strain evidence="8 9">PB01</strain>
    </source>
</reference>
<sequence>MKRISSLAIIMMILSILAVPFSVLGAPLDEVKKIVNEDYKGEIPSNLQKLTTIDAIIEQLDPYSTYFTKEEFEAYTSSINNTTTGIGIVIEEHKMGIQIVNTFEGGAAIEAGVIPGDIITEVDGVSTEKMSIQQASSLITGKEGTVVKLVVWHPTTQKKETYKLTRKKFQVPVVTKQLLYGNVGYIGINSFSDDGATLVQEAKNVLQKQGATSFILDLTNNGGGYVHTAEEMIGLFPNSPYSYYLQTRGQSGLVKSVPHTSLFPKNTKILVNGYSASASEMTAAALLDQKSATLYGQKTYGKGSMQTFYNLSDGSYLKLTIANFTGPKGTIINKTGVHPNVVTEEGKELPKAHLDTILETNKTYKKLPALSNVPTTKAFTVTFSNAIEDNKQQKNIELVKLGGSSSVPITIKQKSSKQFVVTPNAPLEKGAAYLLLIHPKFHPKNGNMMKNGAYVEVTVQP</sequence>
<dbReference type="PROSITE" id="PS50106">
    <property type="entry name" value="PDZ"/>
    <property type="match status" value="1"/>
</dbReference>
<keyword evidence="9" id="KW-1185">Reference proteome</keyword>
<dbReference type="NCBIfam" id="TIGR00225">
    <property type="entry name" value="prc"/>
    <property type="match status" value="1"/>
</dbReference>
<dbReference type="InterPro" id="IPR041489">
    <property type="entry name" value="PDZ_6"/>
</dbReference>
<dbReference type="InterPro" id="IPR029045">
    <property type="entry name" value="ClpP/crotonase-like_dom_sf"/>
</dbReference>
<evidence type="ECO:0000313" key="9">
    <source>
        <dbReference type="Proteomes" id="UP000325517"/>
    </source>
</evidence>
<protein>
    <submittedName>
        <fullName evidence="8">PDZ domain-containing protein</fullName>
    </submittedName>
</protein>
<comment type="similarity">
    <text evidence="1 6">Belongs to the peptidase S41A family.</text>
</comment>
<evidence type="ECO:0000256" key="1">
    <source>
        <dbReference type="ARBA" id="ARBA00009179"/>
    </source>
</evidence>
<dbReference type="GO" id="GO:0007165">
    <property type="term" value="P:signal transduction"/>
    <property type="evidence" value="ECO:0007669"/>
    <property type="project" value="TreeGrafter"/>
</dbReference>
<proteinExistence type="inferred from homology"/>
<dbReference type="Proteomes" id="UP000325517">
    <property type="component" value="Chromosome"/>
</dbReference>
<name>A0A5J6SKK9_9BACI</name>
<dbReference type="Gene3D" id="2.30.42.10">
    <property type="match status" value="1"/>
</dbReference>
<dbReference type="KEGG" id="psyo:PB01_03540"/>
<keyword evidence="2 6" id="KW-0645">Protease</keyword>
<dbReference type="GO" id="GO:0030288">
    <property type="term" value="C:outer membrane-bounded periplasmic space"/>
    <property type="evidence" value="ECO:0007669"/>
    <property type="project" value="TreeGrafter"/>
</dbReference>
<evidence type="ECO:0000313" key="8">
    <source>
        <dbReference type="EMBL" id="QFF97963.1"/>
    </source>
</evidence>
<feature type="domain" description="PDZ" evidence="7">
    <location>
        <begin position="76"/>
        <end position="154"/>
    </location>
</feature>
<dbReference type="RefSeq" id="WP_151698908.1">
    <property type="nucleotide sequence ID" value="NZ_CP031223.1"/>
</dbReference>
<evidence type="ECO:0000256" key="3">
    <source>
        <dbReference type="ARBA" id="ARBA00022729"/>
    </source>
</evidence>
<organism evidence="8 9">
    <name type="scientific">Psychrobacillus glaciei</name>
    <dbReference type="NCBI Taxonomy" id="2283160"/>
    <lineage>
        <taxon>Bacteria</taxon>
        <taxon>Bacillati</taxon>
        <taxon>Bacillota</taxon>
        <taxon>Bacilli</taxon>
        <taxon>Bacillales</taxon>
        <taxon>Bacillaceae</taxon>
        <taxon>Psychrobacillus</taxon>
    </lineage>
</organism>
<keyword evidence="5 6" id="KW-0720">Serine protease</keyword>
<evidence type="ECO:0000259" key="7">
    <source>
        <dbReference type="PROSITE" id="PS50106"/>
    </source>
</evidence>
<evidence type="ECO:0000256" key="4">
    <source>
        <dbReference type="ARBA" id="ARBA00022801"/>
    </source>
</evidence>
<keyword evidence="4 6" id="KW-0378">Hydrolase</keyword>
<dbReference type="InterPro" id="IPR032812">
    <property type="entry name" value="SbsA_Ig"/>
</dbReference>
<dbReference type="Pfam" id="PF17820">
    <property type="entry name" value="PDZ_6"/>
    <property type="match status" value="1"/>
</dbReference>
<dbReference type="SUPFAM" id="SSF50156">
    <property type="entry name" value="PDZ domain-like"/>
    <property type="match status" value="1"/>
</dbReference>
<dbReference type="SUPFAM" id="SSF52096">
    <property type="entry name" value="ClpP/crotonase"/>
    <property type="match status" value="1"/>
</dbReference>
<dbReference type="CDD" id="cd07560">
    <property type="entry name" value="Peptidase_S41_CPP"/>
    <property type="match status" value="1"/>
</dbReference>
<dbReference type="InterPro" id="IPR005151">
    <property type="entry name" value="Tail-specific_protease"/>
</dbReference>
<dbReference type="PANTHER" id="PTHR32060:SF22">
    <property type="entry name" value="CARBOXYL-TERMINAL-PROCESSING PEPTIDASE 3, CHLOROPLASTIC"/>
    <property type="match status" value="1"/>
</dbReference>
<dbReference type="InterPro" id="IPR004447">
    <property type="entry name" value="Peptidase_S41A"/>
</dbReference>
<dbReference type="InterPro" id="IPR036034">
    <property type="entry name" value="PDZ_sf"/>
</dbReference>
<accession>A0A5J6SKK9</accession>
<dbReference type="PANTHER" id="PTHR32060">
    <property type="entry name" value="TAIL-SPECIFIC PROTEASE"/>
    <property type="match status" value="1"/>
</dbReference>
<dbReference type="OrthoDB" id="9812068at2"/>
<dbReference type="SMART" id="SM00245">
    <property type="entry name" value="TSPc"/>
    <property type="match status" value="1"/>
</dbReference>
<dbReference type="Gene3D" id="3.90.226.10">
    <property type="entry name" value="2-enoyl-CoA Hydratase, Chain A, domain 1"/>
    <property type="match status" value="1"/>
</dbReference>
<keyword evidence="3" id="KW-0732">Signal</keyword>
<dbReference type="GO" id="GO:0004175">
    <property type="term" value="F:endopeptidase activity"/>
    <property type="evidence" value="ECO:0007669"/>
    <property type="project" value="TreeGrafter"/>
</dbReference>
<evidence type="ECO:0000256" key="5">
    <source>
        <dbReference type="ARBA" id="ARBA00022825"/>
    </source>
</evidence>
<dbReference type="InterPro" id="IPR001478">
    <property type="entry name" value="PDZ"/>
</dbReference>
<dbReference type="Pfam" id="PF13205">
    <property type="entry name" value="Big_5"/>
    <property type="match status" value="1"/>
</dbReference>
<dbReference type="SMART" id="SM00228">
    <property type="entry name" value="PDZ"/>
    <property type="match status" value="1"/>
</dbReference>
<dbReference type="GO" id="GO:0006508">
    <property type="term" value="P:proteolysis"/>
    <property type="evidence" value="ECO:0007669"/>
    <property type="project" value="UniProtKB-KW"/>
</dbReference>
<dbReference type="EMBL" id="CP031223">
    <property type="protein sequence ID" value="QFF97963.1"/>
    <property type="molecule type" value="Genomic_DNA"/>
</dbReference>
<dbReference type="AlphaFoldDB" id="A0A5J6SKK9"/>